<proteinExistence type="predicted"/>
<reference evidence="2" key="1">
    <citation type="submission" date="2020-10" db="EMBL/GenBank/DDBJ databases">
        <authorList>
            <person name="Gilroy R."/>
        </authorList>
    </citation>
    <scope>NUCLEOTIDE SEQUENCE</scope>
    <source>
        <strain evidence="2">ChiGjej1B1-2707</strain>
    </source>
</reference>
<dbReference type="InterPro" id="IPR018721">
    <property type="entry name" value="DUF2252"/>
</dbReference>
<accession>A0A9D0ZZU9</accession>
<organism evidence="2 3">
    <name type="scientific">Candidatus Aveggerthella stercoripullorum</name>
    <dbReference type="NCBI Taxonomy" id="2840688"/>
    <lineage>
        <taxon>Bacteria</taxon>
        <taxon>Bacillati</taxon>
        <taxon>Actinomycetota</taxon>
        <taxon>Coriobacteriia</taxon>
        <taxon>Eggerthellales</taxon>
        <taxon>Eggerthellaceae</taxon>
        <taxon>Eggerthellaceae incertae sedis</taxon>
        <taxon>Candidatus Aveggerthella</taxon>
    </lineage>
</organism>
<dbReference type="Proteomes" id="UP000824261">
    <property type="component" value="Unassembled WGS sequence"/>
</dbReference>
<gene>
    <name evidence="2" type="ORF">IAA69_03205</name>
</gene>
<reference evidence="2" key="2">
    <citation type="journal article" date="2021" name="PeerJ">
        <title>Extensive microbial diversity within the chicken gut microbiome revealed by metagenomics and culture.</title>
        <authorList>
            <person name="Gilroy R."/>
            <person name="Ravi A."/>
            <person name="Getino M."/>
            <person name="Pursley I."/>
            <person name="Horton D.L."/>
            <person name="Alikhan N.F."/>
            <person name="Baker D."/>
            <person name="Gharbi K."/>
            <person name="Hall N."/>
            <person name="Watson M."/>
            <person name="Adriaenssens E.M."/>
            <person name="Foster-Nyarko E."/>
            <person name="Jarju S."/>
            <person name="Secka A."/>
            <person name="Antonio M."/>
            <person name="Oren A."/>
            <person name="Chaudhuri R.R."/>
            <person name="La Ragione R."/>
            <person name="Hildebrand F."/>
            <person name="Pallen M.J."/>
        </authorList>
    </citation>
    <scope>NUCLEOTIDE SEQUENCE</scope>
    <source>
        <strain evidence="2">ChiGjej1B1-2707</strain>
    </source>
</reference>
<feature type="region of interest" description="Disordered" evidence="1">
    <location>
        <begin position="33"/>
        <end position="58"/>
    </location>
</feature>
<evidence type="ECO:0000313" key="3">
    <source>
        <dbReference type="Proteomes" id="UP000824261"/>
    </source>
</evidence>
<dbReference type="Pfam" id="PF10009">
    <property type="entry name" value="DUF2252"/>
    <property type="match status" value="1"/>
</dbReference>
<dbReference type="PANTHER" id="PTHR39441:SF1">
    <property type="entry name" value="DUF2252 DOMAIN-CONTAINING PROTEIN"/>
    <property type="match status" value="1"/>
</dbReference>
<feature type="compositionally biased region" description="Basic and acidic residues" evidence="1">
    <location>
        <begin position="287"/>
        <end position="308"/>
    </location>
</feature>
<dbReference type="PANTHER" id="PTHR39441">
    <property type="entry name" value="DUF2252 DOMAIN-CONTAINING PROTEIN"/>
    <property type="match status" value="1"/>
</dbReference>
<name>A0A9D0ZZU9_9ACTN</name>
<dbReference type="AlphaFoldDB" id="A0A9D0ZZU9"/>
<sequence>MAGWLDGRQLSRALRRGTIRSFNFRIESERCPVDKKETTLQSPSSTPGSTTGDAEGATPADVHAHVKRGFYEACSNELGSCRAGTIAERQERGIEARTACPLASLADWNPTPNRQDVIALLEEQSASRVPELIPLRYERMSVSAFTFYRGSAIIMAHDLAAQPTTGLEVQCVGDAHIANFGIFLSPTRHLVFDINDFDETTPGPWEWDIKRLAASVEICGRDRGFSKDERRDAVRACAKQYRHAMAHFAELGDLDVWHAHLDVDESLDEFERELDGKKGRSIRRAVEKARTKDSARAADKLAHEEDGGMRFNSQPPELVPFAEIAATEGYASPVELSRALGTLVGTYFESLPTDRRFLLGTYTVQDAARKVVGVGSVGTRAWVALLTGKDEHDPLVLQIKEANQSVVERFYRPGSFAHHGERVVQGQRLIQSTSDILLGWTDITAPDGTQRDYYVRQLWNGKGSIDLEEIGPESLENTARLCAWALAHAHARTGDEVAIAAYLDEKHAFEDALWEFSRAYADQNELDYQAFMERYQAGTLFGQ</sequence>
<feature type="compositionally biased region" description="Low complexity" evidence="1">
    <location>
        <begin position="42"/>
        <end position="52"/>
    </location>
</feature>
<evidence type="ECO:0000256" key="1">
    <source>
        <dbReference type="SAM" id="MobiDB-lite"/>
    </source>
</evidence>
<feature type="region of interest" description="Disordered" evidence="1">
    <location>
        <begin position="287"/>
        <end position="313"/>
    </location>
</feature>
<protein>
    <submittedName>
        <fullName evidence="2">DUF2252 domain-containing protein</fullName>
    </submittedName>
</protein>
<comment type="caution">
    <text evidence="2">The sequence shown here is derived from an EMBL/GenBank/DDBJ whole genome shotgun (WGS) entry which is preliminary data.</text>
</comment>
<dbReference type="EMBL" id="DVGB01000039">
    <property type="protein sequence ID" value="HIR01251.1"/>
    <property type="molecule type" value="Genomic_DNA"/>
</dbReference>
<evidence type="ECO:0000313" key="2">
    <source>
        <dbReference type="EMBL" id="HIR01251.1"/>
    </source>
</evidence>